<dbReference type="AlphaFoldDB" id="A0A383CZ36"/>
<sequence>MASKKVQERMERWLAKADSHPLSKREADLVLLLANDTGAWERYGQFYEGWTLEEVAELLEAVKAAG</sequence>
<protein>
    <submittedName>
        <fullName evidence="1">Uncharacterized protein</fullName>
    </submittedName>
</protein>
<evidence type="ECO:0000313" key="1">
    <source>
        <dbReference type="EMBL" id="SVE36908.1"/>
    </source>
</evidence>
<proteinExistence type="predicted"/>
<reference evidence="1" key="1">
    <citation type="submission" date="2018-05" db="EMBL/GenBank/DDBJ databases">
        <authorList>
            <person name="Lanie J.A."/>
            <person name="Ng W.-L."/>
            <person name="Kazmierczak K.M."/>
            <person name="Andrzejewski T.M."/>
            <person name="Davidsen T.M."/>
            <person name="Wayne K.J."/>
            <person name="Tettelin H."/>
            <person name="Glass J.I."/>
            <person name="Rusch D."/>
            <person name="Podicherti R."/>
            <person name="Tsui H.-C.T."/>
            <person name="Winkler M.E."/>
        </authorList>
    </citation>
    <scope>NUCLEOTIDE SEQUENCE</scope>
</reference>
<dbReference type="EMBL" id="UINC01212536">
    <property type="protein sequence ID" value="SVE36908.1"/>
    <property type="molecule type" value="Genomic_DNA"/>
</dbReference>
<gene>
    <name evidence="1" type="ORF">METZ01_LOCUS489762</name>
</gene>
<organism evidence="1">
    <name type="scientific">marine metagenome</name>
    <dbReference type="NCBI Taxonomy" id="408172"/>
    <lineage>
        <taxon>unclassified sequences</taxon>
        <taxon>metagenomes</taxon>
        <taxon>ecological metagenomes</taxon>
    </lineage>
</organism>
<name>A0A383CZ36_9ZZZZ</name>
<accession>A0A383CZ36</accession>